<dbReference type="InterPro" id="IPR018357">
    <property type="entry name" value="Hexapep_transf_CS"/>
</dbReference>
<accession>A0A0C1QN28</accession>
<evidence type="ECO:0000256" key="1">
    <source>
        <dbReference type="ARBA" id="ARBA00007274"/>
    </source>
</evidence>
<keyword evidence="3" id="KW-0677">Repeat</keyword>
<gene>
    <name evidence="8" type="ORF">SE37_04785</name>
</gene>
<feature type="domain" description="PglD N-terminal" evidence="7">
    <location>
        <begin position="4"/>
        <end position="55"/>
    </location>
</feature>
<keyword evidence="2 8" id="KW-0808">Transferase</keyword>
<dbReference type="SUPFAM" id="SSF51161">
    <property type="entry name" value="Trimeric LpxA-like enzymes"/>
    <property type="match status" value="1"/>
</dbReference>
<evidence type="ECO:0000313" key="8">
    <source>
        <dbReference type="EMBL" id="KIE41992.1"/>
    </source>
</evidence>
<evidence type="ECO:0000256" key="2">
    <source>
        <dbReference type="ARBA" id="ARBA00022679"/>
    </source>
</evidence>
<evidence type="ECO:0000256" key="4">
    <source>
        <dbReference type="ARBA" id="ARBA00023315"/>
    </source>
</evidence>
<dbReference type="InterPro" id="IPR041561">
    <property type="entry name" value="PglD_N"/>
</dbReference>
<keyword evidence="4" id="KW-0012">Acyltransferase</keyword>
<dbReference type="PANTHER" id="PTHR43300:SF7">
    <property type="entry name" value="UDP-N-ACETYLBACILLOSAMINE N-ACETYLTRANSFERASE"/>
    <property type="match status" value="1"/>
</dbReference>
<keyword evidence="9" id="KW-1185">Reference proteome</keyword>
<organism evidence="8 9">
    <name type="scientific">Geobacter soli</name>
    <dbReference type="NCBI Taxonomy" id="1510391"/>
    <lineage>
        <taxon>Bacteria</taxon>
        <taxon>Pseudomonadati</taxon>
        <taxon>Thermodesulfobacteriota</taxon>
        <taxon>Desulfuromonadia</taxon>
        <taxon>Geobacterales</taxon>
        <taxon>Geobacteraceae</taxon>
        <taxon>Geobacter</taxon>
    </lineage>
</organism>
<dbReference type="GO" id="GO:0016746">
    <property type="term" value="F:acyltransferase activity"/>
    <property type="evidence" value="ECO:0007669"/>
    <property type="project" value="UniProtKB-KW"/>
</dbReference>
<dbReference type="CDD" id="cd03360">
    <property type="entry name" value="LbH_AT_putative"/>
    <property type="match status" value="1"/>
</dbReference>
<dbReference type="NCBIfam" id="TIGR03570">
    <property type="entry name" value="NeuD_NnaD"/>
    <property type="match status" value="1"/>
</dbReference>
<dbReference type="PANTHER" id="PTHR43300">
    <property type="entry name" value="ACETYLTRANSFERASE"/>
    <property type="match status" value="1"/>
</dbReference>
<comment type="similarity">
    <text evidence="1">Belongs to the transferase hexapeptide repeat family.</text>
</comment>
<dbReference type="Pfam" id="PF17836">
    <property type="entry name" value="PglD_N"/>
    <property type="match status" value="1"/>
</dbReference>
<dbReference type="RefSeq" id="WP_039644145.1">
    <property type="nucleotide sequence ID" value="NZ_JXBL01000001.1"/>
</dbReference>
<evidence type="ECO:0000256" key="3">
    <source>
        <dbReference type="ARBA" id="ARBA00022737"/>
    </source>
</evidence>
<feature type="active site" description="Proton acceptor" evidence="5">
    <location>
        <position position="138"/>
    </location>
</feature>
<evidence type="ECO:0000259" key="7">
    <source>
        <dbReference type="Pfam" id="PF17836"/>
    </source>
</evidence>
<feature type="site" description="Increases basicity of active site His" evidence="5">
    <location>
        <position position="139"/>
    </location>
</feature>
<dbReference type="InterPro" id="IPR001451">
    <property type="entry name" value="Hexapep"/>
</dbReference>
<dbReference type="Gene3D" id="3.40.50.20">
    <property type="match status" value="1"/>
</dbReference>
<dbReference type="PROSITE" id="PS00101">
    <property type="entry name" value="HEXAPEP_TRANSFERASES"/>
    <property type="match status" value="1"/>
</dbReference>
<comment type="caution">
    <text evidence="8">The sequence shown here is derived from an EMBL/GenBank/DDBJ whole genome shotgun (WGS) entry which is preliminary data.</text>
</comment>
<sequence length="209" mass="21181">MASIVVVGGGGHAKVVISVLKKAGYQVAGYTDRQDRGPLLGIPWLGGDGVLPGVLGTHPGCGAVIGVGKIDTARLRLALQDDIAGLGFDFPVIVSPHAMINEEVTLGAGTVVFDGVVVNSGTETGRACILNTNSTVEHDCRLGDNVHIAPGVTLSGGVVVGRNTMIGTGATVIQSVSICEDCMIGAGSTVVRDITVPGTYVGSPARRIK</sequence>
<protein>
    <submittedName>
        <fullName evidence="8">Hexapeptide transferase</fullName>
    </submittedName>
</protein>
<dbReference type="InterPro" id="IPR020019">
    <property type="entry name" value="AcTrfase_PglD-like"/>
</dbReference>
<feature type="binding site" evidence="6">
    <location>
        <position position="68"/>
    </location>
    <ligand>
        <name>substrate</name>
    </ligand>
</feature>
<feature type="binding site" evidence="6">
    <location>
        <position position="147"/>
    </location>
    <ligand>
        <name>acetyl-CoA</name>
        <dbReference type="ChEBI" id="CHEBI:57288"/>
    </ligand>
</feature>
<name>A0A0C1QN28_9BACT</name>
<dbReference type="InterPro" id="IPR050179">
    <property type="entry name" value="Trans_hexapeptide_repeat"/>
</dbReference>
<evidence type="ECO:0000256" key="6">
    <source>
        <dbReference type="PIRSR" id="PIRSR620019-2"/>
    </source>
</evidence>
<reference evidence="8 9" key="1">
    <citation type="submission" date="2015-01" db="EMBL/GenBank/DDBJ databases">
        <title>Genome sequence of the anaerobic bacterium Geobacter soli GSS01, a dissimilatory Fe(III) reducer from soil.</title>
        <authorList>
            <person name="Yang G."/>
            <person name="Zhou S."/>
        </authorList>
    </citation>
    <scope>NUCLEOTIDE SEQUENCE [LARGE SCALE GENOMIC DNA]</scope>
    <source>
        <strain evidence="8 9">GSS01</strain>
    </source>
</reference>
<dbReference type="Proteomes" id="UP000031433">
    <property type="component" value="Unassembled WGS sequence"/>
</dbReference>
<evidence type="ECO:0000256" key="5">
    <source>
        <dbReference type="PIRSR" id="PIRSR620019-1"/>
    </source>
</evidence>
<dbReference type="Gene3D" id="2.160.10.10">
    <property type="entry name" value="Hexapeptide repeat proteins"/>
    <property type="match status" value="1"/>
</dbReference>
<proteinExistence type="inferred from homology"/>
<dbReference type="AlphaFoldDB" id="A0A0C1QN28"/>
<evidence type="ECO:0000313" key="9">
    <source>
        <dbReference type="Proteomes" id="UP000031433"/>
    </source>
</evidence>
<dbReference type="InterPro" id="IPR011004">
    <property type="entry name" value="Trimer_LpxA-like_sf"/>
</dbReference>
<dbReference type="Pfam" id="PF00132">
    <property type="entry name" value="Hexapep"/>
    <property type="match status" value="2"/>
</dbReference>
<dbReference type="EMBL" id="JXBL01000001">
    <property type="protein sequence ID" value="KIE41992.1"/>
    <property type="molecule type" value="Genomic_DNA"/>
</dbReference>